<dbReference type="EMBL" id="MU865545">
    <property type="protein sequence ID" value="KAK4221462.1"/>
    <property type="molecule type" value="Genomic_DNA"/>
</dbReference>
<comment type="caution">
    <text evidence="1">The sequence shown here is derived from an EMBL/GenBank/DDBJ whole genome shotgun (WGS) entry which is preliminary data.</text>
</comment>
<keyword evidence="2" id="KW-1185">Reference proteome</keyword>
<dbReference type="AlphaFoldDB" id="A0AAN6YRI8"/>
<gene>
    <name evidence="1" type="ORF">QBC38DRAFT_449153</name>
</gene>
<reference evidence="1" key="1">
    <citation type="journal article" date="2023" name="Mol. Phylogenet. Evol.">
        <title>Genome-scale phylogeny and comparative genomics of the fungal order Sordariales.</title>
        <authorList>
            <person name="Hensen N."/>
            <person name="Bonometti L."/>
            <person name="Westerberg I."/>
            <person name="Brannstrom I.O."/>
            <person name="Guillou S."/>
            <person name="Cros-Aarteil S."/>
            <person name="Calhoun S."/>
            <person name="Haridas S."/>
            <person name="Kuo A."/>
            <person name="Mondo S."/>
            <person name="Pangilinan J."/>
            <person name="Riley R."/>
            <person name="LaButti K."/>
            <person name="Andreopoulos B."/>
            <person name="Lipzen A."/>
            <person name="Chen C."/>
            <person name="Yan M."/>
            <person name="Daum C."/>
            <person name="Ng V."/>
            <person name="Clum A."/>
            <person name="Steindorff A."/>
            <person name="Ohm R.A."/>
            <person name="Martin F."/>
            <person name="Silar P."/>
            <person name="Natvig D.O."/>
            <person name="Lalanne C."/>
            <person name="Gautier V."/>
            <person name="Ament-Velasquez S.L."/>
            <person name="Kruys A."/>
            <person name="Hutchinson M.I."/>
            <person name="Powell A.J."/>
            <person name="Barry K."/>
            <person name="Miller A.N."/>
            <person name="Grigoriev I.V."/>
            <person name="Debuchy R."/>
            <person name="Gladieux P."/>
            <person name="Hiltunen Thoren M."/>
            <person name="Johannesson H."/>
        </authorList>
    </citation>
    <scope>NUCLEOTIDE SEQUENCE</scope>
    <source>
        <strain evidence="1">CBS 990.96</strain>
    </source>
</reference>
<protein>
    <submittedName>
        <fullName evidence="1">Uncharacterized protein</fullName>
    </submittedName>
</protein>
<evidence type="ECO:0000313" key="2">
    <source>
        <dbReference type="Proteomes" id="UP001301958"/>
    </source>
</evidence>
<name>A0AAN6YRI8_9PEZI</name>
<accession>A0AAN6YRI8</accession>
<sequence length="290" mass="32068">MDSQPIFDWGEISAALFAAGKDVAPTAEIYIAVGMKALEDAIRNGHSDETMLQDARVAAAKAELERFSTTSLAKTRTRTPPPTDLSCDDEAVTAARDLGADWDVVQPAPETVTEQDERTWVALADAQTIDNAIKSNSVTIENSEQGVQKVTNGSIFKKAFRWATGSTNHWLSHERFCLDHSQVYGRYQIRCAKLGASNYPEVNTVCSDGVVAIPVVLRKTSIYPNNLYQLQHSSMRVCHSVVQDEIRLVFGFSASTDDCYTAKSFVASKPIDIPDNDCMRRKLAIWRMGR</sequence>
<reference evidence="1" key="2">
    <citation type="submission" date="2023-05" db="EMBL/GenBank/DDBJ databases">
        <authorList>
            <consortium name="Lawrence Berkeley National Laboratory"/>
            <person name="Steindorff A."/>
            <person name="Hensen N."/>
            <person name="Bonometti L."/>
            <person name="Westerberg I."/>
            <person name="Brannstrom I.O."/>
            <person name="Guillou S."/>
            <person name="Cros-Aarteil S."/>
            <person name="Calhoun S."/>
            <person name="Haridas S."/>
            <person name="Kuo A."/>
            <person name="Mondo S."/>
            <person name="Pangilinan J."/>
            <person name="Riley R."/>
            <person name="Labutti K."/>
            <person name="Andreopoulos B."/>
            <person name="Lipzen A."/>
            <person name="Chen C."/>
            <person name="Yanf M."/>
            <person name="Daum C."/>
            <person name="Ng V."/>
            <person name="Clum A."/>
            <person name="Ohm R."/>
            <person name="Martin F."/>
            <person name="Silar P."/>
            <person name="Natvig D."/>
            <person name="Lalanne C."/>
            <person name="Gautier V."/>
            <person name="Ament-Velasquez S.L."/>
            <person name="Kruys A."/>
            <person name="Hutchinson M.I."/>
            <person name="Powell A.J."/>
            <person name="Barry K."/>
            <person name="Miller A.N."/>
            <person name="Grigoriev I.V."/>
            <person name="Debuchy R."/>
            <person name="Gladieux P."/>
            <person name="Thoren M.H."/>
            <person name="Johannesson H."/>
        </authorList>
    </citation>
    <scope>NUCLEOTIDE SEQUENCE</scope>
    <source>
        <strain evidence="1">CBS 990.96</strain>
    </source>
</reference>
<evidence type="ECO:0000313" key="1">
    <source>
        <dbReference type="EMBL" id="KAK4221462.1"/>
    </source>
</evidence>
<organism evidence="1 2">
    <name type="scientific">Podospora fimiseda</name>
    <dbReference type="NCBI Taxonomy" id="252190"/>
    <lineage>
        <taxon>Eukaryota</taxon>
        <taxon>Fungi</taxon>
        <taxon>Dikarya</taxon>
        <taxon>Ascomycota</taxon>
        <taxon>Pezizomycotina</taxon>
        <taxon>Sordariomycetes</taxon>
        <taxon>Sordariomycetidae</taxon>
        <taxon>Sordariales</taxon>
        <taxon>Podosporaceae</taxon>
        <taxon>Podospora</taxon>
    </lineage>
</organism>
<proteinExistence type="predicted"/>
<dbReference type="Proteomes" id="UP001301958">
    <property type="component" value="Unassembled WGS sequence"/>
</dbReference>